<sequence>MVEILSSALAGGIFLKSITDRNPDGTKRPYHLGHFFIVADIAAFTDPQAFRHTAGEILRQLRASRRAKGQERIYTAGEKEYLAYLERKEKGIPINREVRKALELVREELHVPYTFPWET</sequence>
<evidence type="ECO:0000256" key="1">
    <source>
        <dbReference type="ARBA" id="ARBA00006056"/>
    </source>
</evidence>
<dbReference type="PANTHER" id="PTHR11091">
    <property type="entry name" value="OXIDOREDUCTASE-RELATED"/>
    <property type="match status" value="1"/>
</dbReference>
<name>A0A645I232_9ZZZZ</name>
<comment type="caution">
    <text evidence="3">The sequence shown here is derived from an EMBL/GenBank/DDBJ whole genome shotgun (WGS) entry which is preliminary data.</text>
</comment>
<dbReference type="Gene3D" id="1.10.1530.10">
    <property type="match status" value="1"/>
</dbReference>
<protein>
    <recommendedName>
        <fullName evidence="4">Oxidoreductase YjmC</fullName>
    </recommendedName>
</protein>
<dbReference type="SUPFAM" id="SSF89733">
    <property type="entry name" value="L-sulfolactate dehydrogenase-like"/>
    <property type="match status" value="1"/>
</dbReference>
<evidence type="ECO:0000313" key="3">
    <source>
        <dbReference type="EMBL" id="MPN45357.1"/>
    </source>
</evidence>
<dbReference type="Pfam" id="PF02615">
    <property type="entry name" value="Ldh_2"/>
    <property type="match status" value="1"/>
</dbReference>
<dbReference type="InterPro" id="IPR036111">
    <property type="entry name" value="Mal/L-sulfo/L-lacto_DH-like_sf"/>
</dbReference>
<dbReference type="AlphaFoldDB" id="A0A645I232"/>
<dbReference type="InterPro" id="IPR043144">
    <property type="entry name" value="Mal/L-sulf/L-lact_DH-like_ah"/>
</dbReference>
<gene>
    <name evidence="3" type="ORF">SDC9_192924</name>
</gene>
<dbReference type="PANTHER" id="PTHR11091:SF0">
    <property type="entry name" value="MALATE DEHYDROGENASE"/>
    <property type="match status" value="1"/>
</dbReference>
<comment type="similarity">
    <text evidence="1">Belongs to the LDH2/MDH2 oxidoreductase family.</text>
</comment>
<dbReference type="GO" id="GO:0016491">
    <property type="term" value="F:oxidoreductase activity"/>
    <property type="evidence" value="ECO:0007669"/>
    <property type="project" value="UniProtKB-KW"/>
</dbReference>
<reference evidence="3" key="1">
    <citation type="submission" date="2019-08" db="EMBL/GenBank/DDBJ databases">
        <authorList>
            <person name="Kucharzyk K."/>
            <person name="Murdoch R.W."/>
            <person name="Higgins S."/>
            <person name="Loffler F."/>
        </authorList>
    </citation>
    <scope>NUCLEOTIDE SEQUENCE</scope>
</reference>
<dbReference type="InterPro" id="IPR043143">
    <property type="entry name" value="Mal/L-sulf/L-lact_DH-like_NADP"/>
</dbReference>
<proteinExistence type="inferred from homology"/>
<keyword evidence="2" id="KW-0560">Oxidoreductase</keyword>
<evidence type="ECO:0008006" key="4">
    <source>
        <dbReference type="Google" id="ProtNLM"/>
    </source>
</evidence>
<dbReference type="EMBL" id="VSSQ01105179">
    <property type="protein sequence ID" value="MPN45357.1"/>
    <property type="molecule type" value="Genomic_DNA"/>
</dbReference>
<evidence type="ECO:0000256" key="2">
    <source>
        <dbReference type="ARBA" id="ARBA00023002"/>
    </source>
</evidence>
<dbReference type="Gene3D" id="3.30.1370.60">
    <property type="entry name" value="Hypothetical oxidoreductase yiak, domain 2"/>
    <property type="match status" value="1"/>
</dbReference>
<accession>A0A645I232</accession>
<organism evidence="3">
    <name type="scientific">bioreactor metagenome</name>
    <dbReference type="NCBI Taxonomy" id="1076179"/>
    <lineage>
        <taxon>unclassified sequences</taxon>
        <taxon>metagenomes</taxon>
        <taxon>ecological metagenomes</taxon>
    </lineage>
</organism>
<dbReference type="InterPro" id="IPR003767">
    <property type="entry name" value="Malate/L-lactate_DH-like"/>
</dbReference>